<dbReference type="EMBL" id="CAICTM010001894">
    <property type="protein sequence ID" value="CAB9526825.1"/>
    <property type="molecule type" value="Genomic_DNA"/>
</dbReference>
<accession>A0A9N8HVZ9</accession>
<gene>
    <name evidence="2" type="ORF">SEMRO_1896_G304030.1</name>
</gene>
<comment type="caution">
    <text evidence="2">The sequence shown here is derived from an EMBL/GenBank/DDBJ whole genome shotgun (WGS) entry which is preliminary data.</text>
</comment>
<keyword evidence="3" id="KW-1185">Reference proteome</keyword>
<name>A0A9N8HVZ9_9STRA</name>
<feature type="region of interest" description="Disordered" evidence="1">
    <location>
        <begin position="21"/>
        <end position="42"/>
    </location>
</feature>
<protein>
    <recommendedName>
        <fullName evidence="4">RNI-like protein</fullName>
    </recommendedName>
</protein>
<dbReference type="Proteomes" id="UP001153069">
    <property type="component" value="Unassembled WGS sequence"/>
</dbReference>
<evidence type="ECO:0000256" key="1">
    <source>
        <dbReference type="SAM" id="MobiDB-lite"/>
    </source>
</evidence>
<dbReference type="AlphaFoldDB" id="A0A9N8HVZ9"/>
<proteinExistence type="predicted"/>
<evidence type="ECO:0000313" key="2">
    <source>
        <dbReference type="EMBL" id="CAB9526825.1"/>
    </source>
</evidence>
<organism evidence="2 3">
    <name type="scientific">Seminavis robusta</name>
    <dbReference type="NCBI Taxonomy" id="568900"/>
    <lineage>
        <taxon>Eukaryota</taxon>
        <taxon>Sar</taxon>
        <taxon>Stramenopiles</taxon>
        <taxon>Ochrophyta</taxon>
        <taxon>Bacillariophyta</taxon>
        <taxon>Bacillariophyceae</taxon>
        <taxon>Bacillariophycidae</taxon>
        <taxon>Naviculales</taxon>
        <taxon>Naviculaceae</taxon>
        <taxon>Seminavis</taxon>
    </lineage>
</organism>
<dbReference type="SUPFAM" id="SSF52047">
    <property type="entry name" value="RNI-like"/>
    <property type="match status" value="1"/>
</dbReference>
<reference evidence="2" key="1">
    <citation type="submission" date="2020-06" db="EMBL/GenBank/DDBJ databases">
        <authorList>
            <consortium name="Plant Systems Biology data submission"/>
        </authorList>
    </citation>
    <scope>NUCLEOTIDE SEQUENCE</scope>
    <source>
        <strain evidence="2">D6</strain>
    </source>
</reference>
<dbReference type="Gene3D" id="3.80.10.10">
    <property type="entry name" value="Ribonuclease Inhibitor"/>
    <property type="match status" value="1"/>
</dbReference>
<evidence type="ECO:0000313" key="3">
    <source>
        <dbReference type="Proteomes" id="UP001153069"/>
    </source>
</evidence>
<dbReference type="InterPro" id="IPR032675">
    <property type="entry name" value="LRR_dom_sf"/>
</dbReference>
<evidence type="ECO:0008006" key="4">
    <source>
        <dbReference type="Google" id="ProtNLM"/>
    </source>
</evidence>
<sequence length="428" mass="47433">MLVIKSSWRLEEILVELDAGASSEPATIPPAGSQEDEEVEERQHQSQTILKVSFRDDDVLDSDQLEQLLGHLPGLRKLKVCAETLTGDPQVIATKLCELEHLSSIDWEVWTYPDITPDILHSFWAKVAQSRITSLSTLPGVNAAVSGICLSSDTTRLRDLTFHCAFPNIQAPDFVDAIEVAKSLPQLSSLSFVGCYSLTDDSDVICALGDLIKSEQSLYSLTANIHPGASIAPILQGLEHNSNTTLEHLTLTDHAHIVSEKADQQDEEQEGSIRPQAVVTEGALEEIDGCASRVDTSEGELSSLIDLLETNNMKLQRIQAKSLQWRAEHYDRRQELCKRLEFWCMLNQLETPKGASTRKTMASGDATIFDLIDALTSRRQTSNTFYHKKSTAVPIAYYFLRMDPAIWLSPGPSPGIIHWSRNHGLNSS</sequence>